<evidence type="ECO:0000313" key="3">
    <source>
        <dbReference type="Proteomes" id="UP000824132"/>
    </source>
</evidence>
<dbReference type="AlphaFoldDB" id="A0A9D2CZN8"/>
<evidence type="ECO:0000313" key="2">
    <source>
        <dbReference type="EMBL" id="HIZ03789.1"/>
    </source>
</evidence>
<dbReference type="InterPro" id="IPR014197">
    <property type="entry name" value="Sporulation_prot_YunB"/>
</dbReference>
<dbReference type="PIRSF" id="PIRSF021383">
    <property type="entry name" value="YunB"/>
    <property type="match status" value="1"/>
</dbReference>
<feature type="transmembrane region" description="Helical" evidence="1">
    <location>
        <begin position="25"/>
        <end position="43"/>
    </location>
</feature>
<accession>A0A9D2CZN8</accession>
<dbReference type="Proteomes" id="UP000824132">
    <property type="component" value="Unassembled WGS sequence"/>
</dbReference>
<proteinExistence type="predicted"/>
<gene>
    <name evidence="2" type="primary">yunB</name>
    <name evidence="2" type="ORF">H9727_05830</name>
</gene>
<name>A0A9D2CZN8_9FIRM</name>
<comment type="caution">
    <text evidence="2">The sequence shown here is derived from an EMBL/GenBank/DDBJ whole genome shotgun (WGS) entry which is preliminary data.</text>
</comment>
<dbReference type="EMBL" id="DXCL01000031">
    <property type="protein sequence ID" value="HIZ03789.1"/>
    <property type="molecule type" value="Genomic_DNA"/>
</dbReference>
<sequence>MAYASEFRYKKSGHRKNRLSSRRKAFIVAAVVLAVVITVTVFLQRNVTGILYDLSEASVRAMTVSAVNDAVAETLKNTDYGSFVTVSYDEAGKVSGITANSQKVNLFARTTASAAMAKISQATSGGIQVPLGAFTGIEFLAGFGPKVSFKIISVGSVTCSFSSAFAGAGVNQTLHSVYICVEAEVSVVLPSGTKNIVTDTEVLAAESVIVGEVPDAFFGADIFGDGYSLAP</sequence>
<keyword evidence="1" id="KW-0472">Membrane</keyword>
<reference evidence="2" key="1">
    <citation type="journal article" date="2021" name="PeerJ">
        <title>Extensive microbial diversity within the chicken gut microbiome revealed by metagenomics and culture.</title>
        <authorList>
            <person name="Gilroy R."/>
            <person name="Ravi A."/>
            <person name="Getino M."/>
            <person name="Pursley I."/>
            <person name="Horton D.L."/>
            <person name="Alikhan N.F."/>
            <person name="Baker D."/>
            <person name="Gharbi K."/>
            <person name="Hall N."/>
            <person name="Watson M."/>
            <person name="Adriaenssens E.M."/>
            <person name="Foster-Nyarko E."/>
            <person name="Jarju S."/>
            <person name="Secka A."/>
            <person name="Antonio M."/>
            <person name="Oren A."/>
            <person name="Chaudhuri R.R."/>
            <person name="La Ragione R."/>
            <person name="Hildebrand F."/>
            <person name="Pallen M.J."/>
        </authorList>
    </citation>
    <scope>NUCLEOTIDE SEQUENCE</scope>
    <source>
        <strain evidence="2">CHK187-5294</strain>
    </source>
</reference>
<keyword evidence="1" id="KW-0812">Transmembrane</keyword>
<keyword evidence="1" id="KW-1133">Transmembrane helix</keyword>
<organism evidence="2 3">
    <name type="scientific">Candidatus Borkfalkia avistercoris</name>
    <dbReference type="NCBI Taxonomy" id="2838504"/>
    <lineage>
        <taxon>Bacteria</taxon>
        <taxon>Bacillati</taxon>
        <taxon>Bacillota</taxon>
        <taxon>Clostridia</taxon>
        <taxon>Christensenellales</taxon>
        <taxon>Christensenellaceae</taxon>
        <taxon>Candidatus Borkfalkia</taxon>
    </lineage>
</organism>
<reference evidence="2" key="2">
    <citation type="submission" date="2021-04" db="EMBL/GenBank/DDBJ databases">
        <authorList>
            <person name="Gilroy R."/>
        </authorList>
    </citation>
    <scope>NUCLEOTIDE SEQUENCE</scope>
    <source>
        <strain evidence="2">CHK187-5294</strain>
    </source>
</reference>
<dbReference type="NCBIfam" id="TIGR02832">
    <property type="entry name" value="spo_yunB"/>
    <property type="match status" value="1"/>
</dbReference>
<protein>
    <submittedName>
        <fullName evidence="2">Sporulation protein YunB</fullName>
    </submittedName>
</protein>
<evidence type="ECO:0000256" key="1">
    <source>
        <dbReference type="SAM" id="Phobius"/>
    </source>
</evidence>
<dbReference type="Pfam" id="PF09560">
    <property type="entry name" value="Spore_YunB"/>
    <property type="match status" value="1"/>
</dbReference>